<dbReference type="SUPFAM" id="SSF53474">
    <property type="entry name" value="alpha/beta-Hydrolases"/>
    <property type="match status" value="1"/>
</dbReference>
<evidence type="ECO:0000313" key="4">
    <source>
        <dbReference type="Proteomes" id="UP001589774"/>
    </source>
</evidence>
<dbReference type="Pfam" id="PF00756">
    <property type="entry name" value="Esterase"/>
    <property type="match status" value="1"/>
</dbReference>
<keyword evidence="4" id="KW-1185">Reference proteome</keyword>
<evidence type="ECO:0000256" key="1">
    <source>
        <dbReference type="ARBA" id="ARBA00005622"/>
    </source>
</evidence>
<dbReference type="PANTHER" id="PTHR40841:SF2">
    <property type="entry name" value="SIDEROPHORE-DEGRADING ESTERASE (EUROFUNG)"/>
    <property type="match status" value="1"/>
</dbReference>
<evidence type="ECO:0000313" key="3">
    <source>
        <dbReference type="EMBL" id="MFC0321096.1"/>
    </source>
</evidence>
<organism evidence="3 4">
    <name type="scientific">Olivibacter oleidegradans</name>
    <dbReference type="NCBI Taxonomy" id="760123"/>
    <lineage>
        <taxon>Bacteria</taxon>
        <taxon>Pseudomonadati</taxon>
        <taxon>Bacteroidota</taxon>
        <taxon>Sphingobacteriia</taxon>
        <taxon>Sphingobacteriales</taxon>
        <taxon>Sphingobacteriaceae</taxon>
        <taxon>Olivibacter</taxon>
    </lineage>
</organism>
<proteinExistence type="inferred from homology"/>
<reference evidence="3 4" key="1">
    <citation type="submission" date="2024-09" db="EMBL/GenBank/DDBJ databases">
        <authorList>
            <person name="Sun Q."/>
            <person name="Mori K."/>
        </authorList>
    </citation>
    <scope>NUCLEOTIDE SEQUENCE [LARGE SCALE GENOMIC DNA]</scope>
    <source>
        <strain evidence="3 4">CCM 7765</strain>
    </source>
</reference>
<dbReference type="RefSeq" id="WP_013663496.1">
    <property type="nucleotide sequence ID" value="NZ_JBHLWO010000004.1"/>
</dbReference>
<accession>A0ABV6HQD8</accession>
<dbReference type="InterPro" id="IPR052558">
    <property type="entry name" value="Siderophore_Hydrolase_D"/>
</dbReference>
<name>A0ABV6HQD8_9SPHI</name>
<comment type="caution">
    <text evidence="3">The sequence shown here is derived from an EMBL/GenBank/DDBJ whole genome shotgun (WGS) entry which is preliminary data.</text>
</comment>
<gene>
    <name evidence="3" type="ORF">ACFFI0_22435</name>
</gene>
<sequence length="281" mass="32538">MKYTIHTLFVFFFFMMDLQAKENDSLLIVGKKNKIVSRQLKEERSIWIHLPENYHDKRAINHHYPVIYVLDAELNFLTVTGVQAALHRGGRSRKPDAIIVGIENTDRTRDLTPTPAVSERGHATLTNSGGGERFVSFLEKELLPLVDSQFRTSKRRVLIGHSFGGLTTINIFLKHTQLFSDYLAIDPSLWWDDSKLLTEAKEILQRSQFDHVGLFVASAGMEKNINPNHEKRLSLPDMLKETTQPTLRWHYRRFDEENHGSVVLPALFYGLRFLYQDNYQP</sequence>
<dbReference type="PANTHER" id="PTHR40841">
    <property type="entry name" value="SIDEROPHORE TRIACETYLFUSARININE C ESTERASE"/>
    <property type="match status" value="1"/>
</dbReference>
<dbReference type="InterPro" id="IPR000801">
    <property type="entry name" value="Esterase-like"/>
</dbReference>
<comment type="similarity">
    <text evidence="1">Belongs to the esterase D family.</text>
</comment>
<protein>
    <submittedName>
        <fullName evidence="3">Alpha/beta hydrolase</fullName>
    </submittedName>
</protein>
<keyword evidence="2 3" id="KW-0378">Hydrolase</keyword>
<evidence type="ECO:0000256" key="2">
    <source>
        <dbReference type="ARBA" id="ARBA00022801"/>
    </source>
</evidence>
<dbReference type="Proteomes" id="UP001589774">
    <property type="component" value="Unassembled WGS sequence"/>
</dbReference>
<dbReference type="GO" id="GO:0016787">
    <property type="term" value="F:hydrolase activity"/>
    <property type="evidence" value="ECO:0007669"/>
    <property type="project" value="UniProtKB-KW"/>
</dbReference>
<dbReference type="InterPro" id="IPR029058">
    <property type="entry name" value="AB_hydrolase_fold"/>
</dbReference>
<dbReference type="Gene3D" id="3.40.50.1820">
    <property type="entry name" value="alpha/beta hydrolase"/>
    <property type="match status" value="1"/>
</dbReference>
<dbReference type="EMBL" id="JBHLWO010000004">
    <property type="protein sequence ID" value="MFC0321096.1"/>
    <property type="molecule type" value="Genomic_DNA"/>
</dbReference>